<sequence>MPLSFISMSFFKLVMFIEKIIMCCEKDMLLKISNKDLPENISSMSEGIITNIPSLRKECNQIVQKTEIKNMCKNVNSLVNNYNMGFYEKIQEISLLKNKVYNNLSILCFHIIKRNFYRKKTSLNIIIDNFREVTNDLYNSKYNELFNNAFNEVHVSILSYFTFYNALHDEFLDLLSVSSNYITNNDENIKKIKNYIYFIKENIYYQQNKFKELEKIRNTCFFNVKKLVESYKMLENVKNKEILREKIKKCDFLLRNLTEKQVYIVKNIVVLCERKEDFKKLLNCCFKT</sequence>
<keyword evidence="1" id="KW-0732">Signal</keyword>
<dbReference type="AlphaFoldDB" id="A0A1W0E3V0"/>
<dbReference type="Proteomes" id="UP000192758">
    <property type="component" value="Unassembled WGS sequence"/>
</dbReference>
<evidence type="ECO:0000256" key="1">
    <source>
        <dbReference type="SAM" id="SignalP"/>
    </source>
</evidence>
<name>A0A1W0E3V0_9MICR</name>
<dbReference type="EMBL" id="MNPJ01000024">
    <property type="protein sequence ID" value="OQS53889.1"/>
    <property type="molecule type" value="Genomic_DNA"/>
</dbReference>
<organism evidence="2 3">
    <name type="scientific">Ecytonucleospora hepatopenaei</name>
    <dbReference type="NCBI Taxonomy" id="646526"/>
    <lineage>
        <taxon>Eukaryota</taxon>
        <taxon>Fungi</taxon>
        <taxon>Fungi incertae sedis</taxon>
        <taxon>Microsporidia</taxon>
        <taxon>Enterocytozoonidae</taxon>
        <taxon>Ecytonucleospora</taxon>
    </lineage>
</organism>
<keyword evidence="3" id="KW-1185">Reference proteome</keyword>
<evidence type="ECO:0000313" key="2">
    <source>
        <dbReference type="EMBL" id="OQS53889.1"/>
    </source>
</evidence>
<feature type="chain" id="PRO_5013071388" evidence="1">
    <location>
        <begin position="17"/>
        <end position="288"/>
    </location>
</feature>
<accession>A0A1W0E3V0</accession>
<evidence type="ECO:0000313" key="3">
    <source>
        <dbReference type="Proteomes" id="UP000192758"/>
    </source>
</evidence>
<protein>
    <submittedName>
        <fullName evidence="2">Uncharacterized protein</fullName>
    </submittedName>
</protein>
<reference evidence="2 3" key="1">
    <citation type="journal article" date="2017" name="Environ. Microbiol.">
        <title>Decay of the glycolytic pathway and adaptation to intranuclear parasitism within Enterocytozoonidae microsporidia.</title>
        <authorList>
            <person name="Wiredu Boakye D."/>
            <person name="Jaroenlak P."/>
            <person name="Prachumwat A."/>
            <person name="Williams T.A."/>
            <person name="Bateman K.S."/>
            <person name="Itsathitphaisarn O."/>
            <person name="Sritunyalucksana K."/>
            <person name="Paszkiewicz K.H."/>
            <person name="Moore K.A."/>
            <person name="Stentiford G.D."/>
            <person name="Williams B.A."/>
        </authorList>
    </citation>
    <scope>NUCLEOTIDE SEQUENCE [LARGE SCALE GENOMIC DNA]</scope>
    <source>
        <strain evidence="2 3">TH1</strain>
    </source>
</reference>
<proteinExistence type="predicted"/>
<dbReference type="VEuPathDB" id="MicrosporidiaDB:EHP00_711"/>
<gene>
    <name evidence="2" type="ORF">EHP00_711</name>
</gene>
<comment type="caution">
    <text evidence="2">The sequence shown here is derived from an EMBL/GenBank/DDBJ whole genome shotgun (WGS) entry which is preliminary data.</text>
</comment>
<feature type="signal peptide" evidence="1">
    <location>
        <begin position="1"/>
        <end position="16"/>
    </location>
</feature>